<dbReference type="Proteomes" id="UP000050469">
    <property type="component" value="Unassembled WGS sequence"/>
</dbReference>
<evidence type="ECO:0000313" key="2">
    <source>
        <dbReference type="Proteomes" id="UP000050469"/>
    </source>
</evidence>
<protein>
    <submittedName>
        <fullName evidence="1">Uncharacterized protein</fullName>
    </submittedName>
</protein>
<reference evidence="1 2" key="1">
    <citation type="submission" date="2015-09" db="EMBL/GenBank/DDBJ databases">
        <title>Genome announcement of multiple Pseudomonas syringae strains.</title>
        <authorList>
            <person name="Thakur S."/>
            <person name="Wang P.W."/>
            <person name="Gong Y."/>
            <person name="Weir B.S."/>
            <person name="Guttman D.S."/>
        </authorList>
    </citation>
    <scope>NUCLEOTIDE SEQUENCE [LARGE SCALE GENOMIC DNA]</scope>
    <source>
        <strain evidence="1 2">ICMP7840</strain>
    </source>
</reference>
<accession>A0A0P9V1J9</accession>
<sequence length="83" mass="8926">MPETVAVSDHFRFGPACRESVGFCPFPFSGNGAQQIIELGGRHDGRRREHGKGLDGLQILLSELPNGQGVQGQNPPGFVIDPQ</sequence>
<proteinExistence type="predicted"/>
<gene>
    <name evidence="1" type="ORF">ALO53_102545</name>
</gene>
<name>A0A0P9V1J9_PSEA0</name>
<dbReference type="EMBL" id="LJQO01000427">
    <property type="protein sequence ID" value="KPX63342.1"/>
    <property type="molecule type" value="Genomic_DNA"/>
</dbReference>
<organism evidence="1 2">
    <name type="scientific">Pseudomonas amygdali pv. photiniae</name>
    <dbReference type="NCBI Taxonomy" id="251724"/>
    <lineage>
        <taxon>Bacteria</taxon>
        <taxon>Pseudomonadati</taxon>
        <taxon>Pseudomonadota</taxon>
        <taxon>Gammaproteobacteria</taxon>
        <taxon>Pseudomonadales</taxon>
        <taxon>Pseudomonadaceae</taxon>
        <taxon>Pseudomonas</taxon>
        <taxon>Pseudomonas amygdali</taxon>
    </lineage>
</organism>
<comment type="caution">
    <text evidence="1">The sequence shown here is derived from an EMBL/GenBank/DDBJ whole genome shotgun (WGS) entry which is preliminary data.</text>
</comment>
<dbReference type="AlphaFoldDB" id="A0A0P9V1J9"/>
<evidence type="ECO:0000313" key="1">
    <source>
        <dbReference type="EMBL" id="KPX63342.1"/>
    </source>
</evidence>